<dbReference type="GO" id="GO:0008270">
    <property type="term" value="F:zinc ion binding"/>
    <property type="evidence" value="ECO:0007669"/>
    <property type="project" value="InterPro"/>
</dbReference>
<dbReference type="OrthoDB" id="8922241at2759"/>
<accession>A0A9N9QIH8</accession>
<dbReference type="SUPFAM" id="SSF57716">
    <property type="entry name" value="Glucocorticoid receptor-like (DNA-binding domain)"/>
    <property type="match status" value="1"/>
</dbReference>
<dbReference type="Pfam" id="PF12874">
    <property type="entry name" value="zf-met"/>
    <property type="match status" value="1"/>
</dbReference>
<dbReference type="AlphaFoldDB" id="A0A9N9QIH8"/>
<dbReference type="InterPro" id="IPR012934">
    <property type="entry name" value="Znf_AD"/>
</dbReference>
<keyword evidence="3" id="KW-1185">Reference proteome</keyword>
<dbReference type="InterPro" id="IPR013087">
    <property type="entry name" value="Znf_C2H2_type"/>
</dbReference>
<evidence type="ECO:0000259" key="1">
    <source>
        <dbReference type="PROSITE" id="PS00028"/>
    </source>
</evidence>
<dbReference type="Gene3D" id="3.40.1800.20">
    <property type="match status" value="1"/>
</dbReference>
<protein>
    <recommendedName>
        <fullName evidence="1">C2H2-type domain-containing protein</fullName>
    </recommendedName>
</protein>
<reference evidence="2" key="1">
    <citation type="submission" date="2022-01" db="EMBL/GenBank/DDBJ databases">
        <authorList>
            <person name="King R."/>
        </authorList>
    </citation>
    <scope>NUCLEOTIDE SEQUENCE</scope>
</reference>
<dbReference type="PROSITE" id="PS00028">
    <property type="entry name" value="ZINC_FINGER_C2H2_1"/>
    <property type="match status" value="1"/>
</dbReference>
<organism evidence="2 3">
    <name type="scientific">Ceutorhynchus assimilis</name>
    <name type="common">cabbage seed weevil</name>
    <dbReference type="NCBI Taxonomy" id="467358"/>
    <lineage>
        <taxon>Eukaryota</taxon>
        <taxon>Metazoa</taxon>
        <taxon>Ecdysozoa</taxon>
        <taxon>Arthropoda</taxon>
        <taxon>Hexapoda</taxon>
        <taxon>Insecta</taxon>
        <taxon>Pterygota</taxon>
        <taxon>Neoptera</taxon>
        <taxon>Endopterygota</taxon>
        <taxon>Coleoptera</taxon>
        <taxon>Polyphaga</taxon>
        <taxon>Cucujiformia</taxon>
        <taxon>Curculionidae</taxon>
        <taxon>Ceutorhynchinae</taxon>
        <taxon>Ceutorhynchus</taxon>
    </lineage>
</organism>
<dbReference type="Pfam" id="PF07776">
    <property type="entry name" value="zf-AD"/>
    <property type="match status" value="1"/>
</dbReference>
<dbReference type="EMBL" id="OU892283">
    <property type="protein sequence ID" value="CAG9771900.1"/>
    <property type="molecule type" value="Genomic_DNA"/>
</dbReference>
<evidence type="ECO:0000313" key="3">
    <source>
        <dbReference type="Proteomes" id="UP001152799"/>
    </source>
</evidence>
<name>A0A9N9QIH8_9CUCU</name>
<dbReference type="GO" id="GO:0005634">
    <property type="term" value="C:nucleus"/>
    <property type="evidence" value="ECO:0007669"/>
    <property type="project" value="InterPro"/>
</dbReference>
<feature type="domain" description="C2H2-type" evidence="1">
    <location>
        <begin position="340"/>
        <end position="361"/>
    </location>
</feature>
<dbReference type="Proteomes" id="UP001152799">
    <property type="component" value="Chromosome 7"/>
</dbReference>
<evidence type="ECO:0000313" key="2">
    <source>
        <dbReference type="EMBL" id="CAG9771900.1"/>
    </source>
</evidence>
<dbReference type="SMART" id="SM00868">
    <property type="entry name" value="zf-AD"/>
    <property type="match status" value="1"/>
</dbReference>
<proteinExistence type="predicted"/>
<sequence length="361" mass="42681">MYFLEKLCRICVQNGRGLVDINTIDFDSVRLSDKLETCTSLVLSKDEVSTEICEKCVNKLRVSYHFLDMCKKSTKIIQGYLNKLTAQENKADFKNFDLRVDLEDLPPQFDETLDQNEIQPDNNTIIKRKQRITKEQRCSLLKQLLNRPKKDRDKSYFTQNDNSDYDKGGLKNIIDFTRNYEFNLDKNCNIESTPLDKLTAFSTNYFTRDFSDFKNHVLYVIENRQEFEYYSDDDCSYEDEQFEHVTVEPDIKIKSEIDSSEEDQCPLDYLETSFEVKQERLSPEPVSINSSVKLLDRLVSSYPIGARKVFSQNNVRCRTREQPYINPMLKNQFLYRSFRCERCNRYFKSQGYLKAHNSKVH</sequence>
<gene>
    <name evidence="2" type="ORF">CEUTPL_LOCUS12323</name>
</gene>